<dbReference type="SMART" id="SM00387">
    <property type="entry name" value="HATPase_c"/>
    <property type="match status" value="1"/>
</dbReference>
<dbReference type="SMART" id="SM00065">
    <property type="entry name" value="GAF"/>
    <property type="match status" value="1"/>
</dbReference>
<dbReference type="PROSITE" id="PS50110">
    <property type="entry name" value="RESPONSE_REGULATORY"/>
    <property type="match status" value="1"/>
</dbReference>
<feature type="domain" description="PAS" evidence="10">
    <location>
        <begin position="40"/>
        <end position="112"/>
    </location>
</feature>
<gene>
    <name evidence="12" type="ORF">ACFPOE_10520</name>
</gene>
<dbReference type="SUPFAM" id="SSF55785">
    <property type="entry name" value="PYP-like sensor domain (PAS domain)"/>
    <property type="match status" value="1"/>
</dbReference>
<evidence type="ECO:0000313" key="12">
    <source>
        <dbReference type="EMBL" id="MFC5497966.1"/>
    </source>
</evidence>
<proteinExistence type="predicted"/>
<dbReference type="InterPro" id="IPR036097">
    <property type="entry name" value="HisK_dim/P_sf"/>
</dbReference>
<accession>A0ABW0NDF4</accession>
<dbReference type="InterPro" id="IPR000700">
    <property type="entry name" value="PAS-assoc_C"/>
</dbReference>
<dbReference type="CDD" id="cd00130">
    <property type="entry name" value="PAS"/>
    <property type="match status" value="1"/>
</dbReference>
<dbReference type="PANTHER" id="PTHR43547">
    <property type="entry name" value="TWO-COMPONENT HISTIDINE KINASE"/>
    <property type="match status" value="1"/>
</dbReference>
<evidence type="ECO:0000259" key="10">
    <source>
        <dbReference type="PROSITE" id="PS50112"/>
    </source>
</evidence>
<dbReference type="EC" id="2.7.13.3" evidence="2"/>
<dbReference type="InterPro" id="IPR004358">
    <property type="entry name" value="Sig_transdc_His_kin-like_C"/>
</dbReference>
<dbReference type="SUPFAM" id="SSF55874">
    <property type="entry name" value="ATPase domain of HSP90 chaperone/DNA topoisomerase II/histidine kinase"/>
    <property type="match status" value="1"/>
</dbReference>
<dbReference type="CDD" id="cd00082">
    <property type="entry name" value="HisKA"/>
    <property type="match status" value="1"/>
</dbReference>
<dbReference type="Pfam" id="PF02518">
    <property type="entry name" value="HATPase_c"/>
    <property type="match status" value="1"/>
</dbReference>
<keyword evidence="13" id="KW-1185">Reference proteome</keyword>
<feature type="domain" description="Response regulatory" evidence="9">
    <location>
        <begin position="605"/>
        <end position="721"/>
    </location>
</feature>
<name>A0ABW0NDF4_9BURK</name>
<dbReference type="InterPro" id="IPR036890">
    <property type="entry name" value="HATPase_C_sf"/>
</dbReference>
<dbReference type="Gene3D" id="3.30.450.40">
    <property type="match status" value="1"/>
</dbReference>
<evidence type="ECO:0000256" key="7">
    <source>
        <dbReference type="SAM" id="MobiDB-lite"/>
    </source>
</evidence>
<evidence type="ECO:0000256" key="6">
    <source>
        <dbReference type="PROSITE-ProRule" id="PRU00169"/>
    </source>
</evidence>
<dbReference type="InterPro" id="IPR035965">
    <property type="entry name" value="PAS-like_dom_sf"/>
</dbReference>
<feature type="compositionally biased region" description="Pro residues" evidence="7">
    <location>
        <begin position="1"/>
        <end position="10"/>
    </location>
</feature>
<dbReference type="GO" id="GO:0005524">
    <property type="term" value="F:ATP binding"/>
    <property type="evidence" value="ECO:0007669"/>
    <property type="project" value="UniProtKB-KW"/>
</dbReference>
<dbReference type="Pfam" id="PF08447">
    <property type="entry name" value="PAS_3"/>
    <property type="match status" value="1"/>
</dbReference>
<dbReference type="SUPFAM" id="SSF55781">
    <property type="entry name" value="GAF domain-like"/>
    <property type="match status" value="1"/>
</dbReference>
<dbReference type="SMART" id="SM00086">
    <property type="entry name" value="PAC"/>
    <property type="match status" value="1"/>
</dbReference>
<evidence type="ECO:0000259" key="9">
    <source>
        <dbReference type="PROSITE" id="PS50110"/>
    </source>
</evidence>
<dbReference type="EMBL" id="JBHSMF010000006">
    <property type="protein sequence ID" value="MFC5497966.1"/>
    <property type="molecule type" value="Genomic_DNA"/>
</dbReference>
<keyword evidence="12" id="KW-0067">ATP-binding</keyword>
<keyword evidence="12" id="KW-0547">Nucleotide-binding</keyword>
<dbReference type="SUPFAM" id="SSF47384">
    <property type="entry name" value="Homodimeric domain of signal transducing histidine kinase"/>
    <property type="match status" value="1"/>
</dbReference>
<dbReference type="InterPro" id="IPR005467">
    <property type="entry name" value="His_kinase_dom"/>
</dbReference>
<dbReference type="InterPro" id="IPR003661">
    <property type="entry name" value="HisK_dim/P_dom"/>
</dbReference>
<dbReference type="NCBIfam" id="TIGR00229">
    <property type="entry name" value="sensory_box"/>
    <property type="match status" value="1"/>
</dbReference>
<dbReference type="Pfam" id="PF00072">
    <property type="entry name" value="Response_reg"/>
    <property type="match status" value="1"/>
</dbReference>
<feature type="region of interest" description="Disordered" evidence="7">
    <location>
        <begin position="1"/>
        <end position="37"/>
    </location>
</feature>
<dbReference type="SMART" id="SM00388">
    <property type="entry name" value="HisKA"/>
    <property type="match status" value="1"/>
</dbReference>
<dbReference type="SUPFAM" id="SSF52172">
    <property type="entry name" value="CheY-like"/>
    <property type="match status" value="1"/>
</dbReference>
<dbReference type="InterPro" id="IPR001789">
    <property type="entry name" value="Sig_transdc_resp-reg_receiver"/>
</dbReference>
<dbReference type="Pfam" id="PF00512">
    <property type="entry name" value="HisKA"/>
    <property type="match status" value="1"/>
</dbReference>
<organism evidence="12 13">
    <name type="scientific">Caenimonas terrae</name>
    <dbReference type="NCBI Taxonomy" id="696074"/>
    <lineage>
        <taxon>Bacteria</taxon>
        <taxon>Pseudomonadati</taxon>
        <taxon>Pseudomonadota</taxon>
        <taxon>Betaproteobacteria</taxon>
        <taxon>Burkholderiales</taxon>
        <taxon>Comamonadaceae</taxon>
        <taxon>Caenimonas</taxon>
    </lineage>
</organism>
<evidence type="ECO:0000259" key="8">
    <source>
        <dbReference type="PROSITE" id="PS50109"/>
    </source>
</evidence>
<evidence type="ECO:0000259" key="11">
    <source>
        <dbReference type="PROSITE" id="PS50113"/>
    </source>
</evidence>
<dbReference type="CDD" id="cd17580">
    <property type="entry name" value="REC_2_DhkD-like"/>
    <property type="match status" value="1"/>
</dbReference>
<dbReference type="Pfam" id="PF01590">
    <property type="entry name" value="GAF"/>
    <property type="match status" value="1"/>
</dbReference>
<evidence type="ECO:0000256" key="1">
    <source>
        <dbReference type="ARBA" id="ARBA00000085"/>
    </source>
</evidence>
<evidence type="ECO:0000256" key="5">
    <source>
        <dbReference type="ARBA" id="ARBA00022777"/>
    </source>
</evidence>
<dbReference type="PROSITE" id="PS50113">
    <property type="entry name" value="PAC"/>
    <property type="match status" value="1"/>
</dbReference>
<dbReference type="InterPro" id="IPR003594">
    <property type="entry name" value="HATPase_dom"/>
</dbReference>
<feature type="domain" description="Histidine kinase" evidence="8">
    <location>
        <begin position="369"/>
        <end position="585"/>
    </location>
</feature>
<dbReference type="InterPro" id="IPR003018">
    <property type="entry name" value="GAF"/>
</dbReference>
<dbReference type="Gene3D" id="2.10.70.100">
    <property type="match status" value="1"/>
</dbReference>
<dbReference type="Gene3D" id="3.30.450.20">
    <property type="entry name" value="PAS domain"/>
    <property type="match status" value="1"/>
</dbReference>
<dbReference type="InterPro" id="IPR000014">
    <property type="entry name" value="PAS"/>
</dbReference>
<keyword evidence="3 6" id="KW-0597">Phosphoprotein</keyword>
<dbReference type="PANTHER" id="PTHR43547:SF2">
    <property type="entry name" value="HYBRID SIGNAL TRANSDUCTION HISTIDINE KINASE C"/>
    <property type="match status" value="1"/>
</dbReference>
<feature type="domain" description="PAC" evidence="11">
    <location>
        <begin position="115"/>
        <end position="167"/>
    </location>
</feature>
<dbReference type="InterPro" id="IPR029016">
    <property type="entry name" value="GAF-like_dom_sf"/>
</dbReference>
<reference evidence="13" key="1">
    <citation type="journal article" date="2019" name="Int. J. Syst. Evol. Microbiol.">
        <title>The Global Catalogue of Microorganisms (GCM) 10K type strain sequencing project: providing services to taxonomists for standard genome sequencing and annotation.</title>
        <authorList>
            <consortium name="The Broad Institute Genomics Platform"/>
            <consortium name="The Broad Institute Genome Sequencing Center for Infectious Disease"/>
            <person name="Wu L."/>
            <person name="Ma J."/>
        </authorList>
    </citation>
    <scope>NUCLEOTIDE SEQUENCE [LARGE SCALE GENOMIC DNA]</scope>
    <source>
        <strain evidence="13">CCUG 57401</strain>
    </source>
</reference>
<evidence type="ECO:0000313" key="13">
    <source>
        <dbReference type="Proteomes" id="UP001596037"/>
    </source>
</evidence>
<dbReference type="PROSITE" id="PS50112">
    <property type="entry name" value="PAS"/>
    <property type="match status" value="1"/>
</dbReference>
<feature type="modified residue" description="4-aspartylphosphate" evidence="6">
    <location>
        <position position="654"/>
    </location>
</feature>
<dbReference type="Proteomes" id="UP001596037">
    <property type="component" value="Unassembled WGS sequence"/>
</dbReference>
<dbReference type="Gene3D" id="3.40.50.2300">
    <property type="match status" value="1"/>
</dbReference>
<dbReference type="InterPro" id="IPR013655">
    <property type="entry name" value="PAS_fold_3"/>
</dbReference>
<sequence length="726" mass="78743">MTVSPPPSPPTGAGTPENQQRQPARAAQGPASAEDALRQSEERLRMALAAGRVGIWDWAIPGNQVTWSDEIYALHDMEPGSFGGRVEDFGPLIHPDDAPAVMAALDRALKLGEPYAAEYRFRRADGSVRWIATQGYVTRNEQGEPVRMMGAASDVTERVELLAAERRARLAAEAARHRLELLARAGTVLSGSLDPQDTLRAIARTLVPDIADWCRIDLLDEEGVLRRRLAFHTDPELAQQALEMALRVRAAPTTTGSMAWVLDNGMPVHGRFDAGEAMADPALRTFTQAFGMGAYFIMPLTARGRTVGVMAVIQAESGRDLGEDDRALIQELGQRAALALDNARLYAEAEAARRQAETANRTKDEFLAILGHELRNPLAPIVSALELMQRVEPQVHANERRVIGRQVMHMSRLIDDLLDISRITQGKIELRREAVDLKAVIANAIELTQPVFEGHRQPVQLRLAPQPATVMGDPVRLAQVLCNLLINAAKFTPADGLVSLQLEVRDGMAEIGVQDSGHGICADLLPRVFDQFVQGRQAMDRRSGGLGLGLAIVRSLVEMHGGDVTAASEGQDRGSRFSVRLPLVEAGPAQSSRPAPLEQHAPGSRVLLVDDNADAADSLAELLRMVGYEVRTAGHADEALALLDDFSPALGLLDIGLPDIDGYQLAARLRADPRSQAMRLVALTGYGRDNDRAKALAASFDEHLVKPVAIERLLQVVDALLAPNPD</sequence>
<keyword evidence="5" id="KW-0418">Kinase</keyword>
<comment type="catalytic activity">
    <reaction evidence="1">
        <text>ATP + protein L-histidine = ADP + protein N-phospho-L-histidine.</text>
        <dbReference type="EC" id="2.7.13.3"/>
    </reaction>
</comment>
<dbReference type="InterPro" id="IPR011006">
    <property type="entry name" value="CheY-like_superfamily"/>
</dbReference>
<dbReference type="SMART" id="SM00448">
    <property type="entry name" value="REC"/>
    <property type="match status" value="1"/>
</dbReference>
<dbReference type="PRINTS" id="PR00344">
    <property type="entry name" value="BCTRLSENSOR"/>
</dbReference>
<protein>
    <recommendedName>
        <fullName evidence="2">histidine kinase</fullName>
        <ecNumber evidence="2">2.7.13.3</ecNumber>
    </recommendedName>
</protein>
<dbReference type="Gene3D" id="1.10.287.130">
    <property type="match status" value="1"/>
</dbReference>
<dbReference type="PROSITE" id="PS50109">
    <property type="entry name" value="HIS_KIN"/>
    <property type="match status" value="1"/>
</dbReference>
<dbReference type="InterPro" id="IPR001610">
    <property type="entry name" value="PAC"/>
</dbReference>
<feature type="compositionally biased region" description="Low complexity" evidence="7">
    <location>
        <begin position="11"/>
        <end position="31"/>
    </location>
</feature>
<evidence type="ECO:0000256" key="3">
    <source>
        <dbReference type="ARBA" id="ARBA00022553"/>
    </source>
</evidence>
<evidence type="ECO:0000256" key="2">
    <source>
        <dbReference type="ARBA" id="ARBA00012438"/>
    </source>
</evidence>
<comment type="caution">
    <text evidence="12">The sequence shown here is derived from an EMBL/GenBank/DDBJ whole genome shotgun (WGS) entry which is preliminary data.</text>
</comment>
<dbReference type="RefSeq" id="WP_376850035.1">
    <property type="nucleotide sequence ID" value="NZ_JBHSMF010000006.1"/>
</dbReference>
<evidence type="ECO:0000256" key="4">
    <source>
        <dbReference type="ARBA" id="ARBA00022679"/>
    </source>
</evidence>
<dbReference type="Gene3D" id="3.30.565.10">
    <property type="entry name" value="Histidine kinase-like ATPase, C-terminal domain"/>
    <property type="match status" value="1"/>
</dbReference>
<keyword evidence="4" id="KW-0808">Transferase</keyword>